<dbReference type="PANTHER" id="PTHR45650:SF14">
    <property type="entry name" value="GDSL ESTERASE_LIPASE 7-LIKE"/>
    <property type="match status" value="1"/>
</dbReference>
<dbReference type="PANTHER" id="PTHR45650">
    <property type="entry name" value="GDSL-LIKE LIPASE/ACYLHYDROLASE-RELATED"/>
    <property type="match status" value="1"/>
</dbReference>
<proteinExistence type="inferred from homology"/>
<evidence type="ECO:0000256" key="4">
    <source>
        <dbReference type="ARBA" id="ARBA00022729"/>
    </source>
</evidence>
<dbReference type="GO" id="GO:0005576">
    <property type="term" value="C:extracellular region"/>
    <property type="evidence" value="ECO:0007669"/>
    <property type="project" value="UniProtKB-SubCell"/>
</dbReference>
<dbReference type="CDD" id="cd01837">
    <property type="entry name" value="SGNH_plant_lipase_like"/>
    <property type="match status" value="1"/>
</dbReference>
<dbReference type="Proteomes" id="UP000694853">
    <property type="component" value="Unplaced"/>
</dbReference>
<feature type="signal peptide" evidence="8">
    <location>
        <begin position="1"/>
        <end position="23"/>
    </location>
</feature>
<dbReference type="InterPro" id="IPR035669">
    <property type="entry name" value="SGNH_plant_lipase-like"/>
</dbReference>
<evidence type="ECO:0000256" key="7">
    <source>
        <dbReference type="ARBA" id="ARBA00023098"/>
    </source>
</evidence>
<dbReference type="GeneID" id="113856642"/>
<gene>
    <name evidence="10" type="primary">LOC113856642</name>
</gene>
<dbReference type="Gene3D" id="3.40.50.1110">
    <property type="entry name" value="SGNH hydrolase"/>
    <property type="match status" value="1"/>
</dbReference>
<evidence type="ECO:0000256" key="2">
    <source>
        <dbReference type="ARBA" id="ARBA00008668"/>
    </source>
</evidence>
<comment type="subcellular location">
    <subcellularLocation>
        <location evidence="1">Secreted</location>
    </subcellularLocation>
</comment>
<dbReference type="InterPro" id="IPR051238">
    <property type="entry name" value="GDSL_esterase/lipase"/>
</dbReference>
<evidence type="ECO:0000256" key="3">
    <source>
        <dbReference type="ARBA" id="ARBA00022525"/>
    </source>
</evidence>
<keyword evidence="5" id="KW-0378">Hydrolase</keyword>
<dbReference type="GO" id="GO:0016788">
    <property type="term" value="F:hydrolase activity, acting on ester bonds"/>
    <property type="evidence" value="ECO:0007669"/>
    <property type="project" value="InterPro"/>
</dbReference>
<evidence type="ECO:0000313" key="9">
    <source>
        <dbReference type="Proteomes" id="UP000694853"/>
    </source>
</evidence>
<dbReference type="Pfam" id="PF00657">
    <property type="entry name" value="Lipase_GDSL"/>
    <property type="match status" value="1"/>
</dbReference>
<keyword evidence="9" id="KW-1185">Reference proteome</keyword>
<keyword evidence="7" id="KW-0443">Lipid metabolism</keyword>
<evidence type="ECO:0000256" key="8">
    <source>
        <dbReference type="SAM" id="SignalP"/>
    </source>
</evidence>
<protein>
    <submittedName>
        <fullName evidence="10">GDSL esterase/lipase At1g71691-like</fullName>
    </submittedName>
</protein>
<dbReference type="GO" id="GO:0016042">
    <property type="term" value="P:lipid catabolic process"/>
    <property type="evidence" value="ECO:0007669"/>
    <property type="project" value="UniProtKB-KW"/>
</dbReference>
<keyword evidence="4 8" id="KW-0732">Signal</keyword>
<keyword evidence="6" id="KW-0442">Lipid degradation</keyword>
<reference evidence="9" key="1">
    <citation type="journal article" date="2019" name="Toxins">
        <title>Detection of Abrin-Like and Prepropulchellin-Like Toxin Genes and Transcripts Using Whole Genome Sequencing and Full-Length Transcript Sequencing of Abrus precatorius.</title>
        <authorList>
            <person name="Hovde B.T."/>
            <person name="Daligault H.E."/>
            <person name="Hanschen E.R."/>
            <person name="Kunde Y.A."/>
            <person name="Johnson M.B."/>
            <person name="Starkenburg S.R."/>
            <person name="Johnson S.L."/>
        </authorList>
    </citation>
    <scope>NUCLEOTIDE SEQUENCE [LARGE SCALE GENOMIC DNA]</scope>
</reference>
<dbReference type="OrthoDB" id="1608148at2759"/>
<comment type="similarity">
    <text evidence="2">Belongs to the 'GDSL' lipolytic enzyme family.</text>
</comment>
<evidence type="ECO:0000256" key="5">
    <source>
        <dbReference type="ARBA" id="ARBA00022801"/>
    </source>
</evidence>
<dbReference type="AlphaFoldDB" id="A0A8B8KKM9"/>
<evidence type="ECO:0000256" key="6">
    <source>
        <dbReference type="ARBA" id="ARBA00022963"/>
    </source>
</evidence>
<evidence type="ECO:0000256" key="1">
    <source>
        <dbReference type="ARBA" id="ARBA00004613"/>
    </source>
</evidence>
<name>A0A8B8KKM9_ABRPR</name>
<keyword evidence="3" id="KW-0964">Secreted</keyword>
<dbReference type="InterPro" id="IPR001087">
    <property type="entry name" value="GDSL"/>
</dbReference>
<dbReference type="InterPro" id="IPR036514">
    <property type="entry name" value="SGNH_hydro_sf"/>
</dbReference>
<evidence type="ECO:0000313" key="10">
    <source>
        <dbReference type="RefSeq" id="XP_027344365.1"/>
    </source>
</evidence>
<dbReference type="KEGG" id="aprc:113856642"/>
<accession>A0A8B8KKM9</accession>
<reference evidence="10" key="2">
    <citation type="submission" date="2025-08" db="UniProtKB">
        <authorList>
            <consortium name="RefSeq"/>
        </authorList>
    </citation>
    <scope>IDENTIFICATION</scope>
    <source>
        <tissue evidence="10">Young leaves</tissue>
    </source>
</reference>
<sequence>MASVKLFWIISLILIHQTFLANAYCTKSLVPALYVFGDSSVDAGNNNNLNTPAKANTFPHGIDFNNCSTGRFSNGKTFADIVAIRLGLPMPPPYLGVSETERYQIATGINYASASSGILNSTGDGEYLSLDKQIEYFTSTVEHDLPRILSNKIKLRRYLSKSIYLLSIGANDYTLGYLRNVMGTNNNVNPEEYASFLLKQFTSHIKKIYDLGARKFVIVSIGPVGCIPGLIIRTLHSQYCNEDINQKIKPYSDKLHGTLQELQTQLPSSKFITMDTYNLYKVIRNSPEKFGITNVFDSCIGQGEKICENRKLYYFYDPAHTTEAVNEIYAKECFSGNQTCFPFNIKQLIHSH</sequence>
<feature type="chain" id="PRO_5034698169" evidence="8">
    <location>
        <begin position="24"/>
        <end position="352"/>
    </location>
</feature>
<organism evidence="9 10">
    <name type="scientific">Abrus precatorius</name>
    <name type="common">Indian licorice</name>
    <name type="synonym">Glycine abrus</name>
    <dbReference type="NCBI Taxonomy" id="3816"/>
    <lineage>
        <taxon>Eukaryota</taxon>
        <taxon>Viridiplantae</taxon>
        <taxon>Streptophyta</taxon>
        <taxon>Embryophyta</taxon>
        <taxon>Tracheophyta</taxon>
        <taxon>Spermatophyta</taxon>
        <taxon>Magnoliopsida</taxon>
        <taxon>eudicotyledons</taxon>
        <taxon>Gunneridae</taxon>
        <taxon>Pentapetalae</taxon>
        <taxon>rosids</taxon>
        <taxon>fabids</taxon>
        <taxon>Fabales</taxon>
        <taxon>Fabaceae</taxon>
        <taxon>Papilionoideae</taxon>
        <taxon>50 kb inversion clade</taxon>
        <taxon>NPAAA clade</taxon>
        <taxon>indigoferoid/millettioid clade</taxon>
        <taxon>Abreae</taxon>
        <taxon>Abrus</taxon>
    </lineage>
</organism>
<dbReference type="RefSeq" id="XP_027344365.1">
    <property type="nucleotide sequence ID" value="XM_027488564.1"/>
</dbReference>